<evidence type="ECO:0000313" key="2">
    <source>
        <dbReference type="EMBL" id="KAK9104433.1"/>
    </source>
</evidence>
<protein>
    <submittedName>
        <fullName evidence="2">Uncharacterized protein</fullName>
    </submittedName>
</protein>
<comment type="caution">
    <text evidence="2">The sequence shown here is derived from an EMBL/GenBank/DDBJ whole genome shotgun (WGS) entry which is preliminary data.</text>
</comment>
<name>A0AAP0F882_9MAGN</name>
<feature type="region of interest" description="Disordered" evidence="1">
    <location>
        <begin position="1"/>
        <end position="62"/>
    </location>
</feature>
<keyword evidence="3" id="KW-1185">Reference proteome</keyword>
<dbReference type="EMBL" id="JBBNAG010000009">
    <property type="protein sequence ID" value="KAK9104433.1"/>
    <property type="molecule type" value="Genomic_DNA"/>
</dbReference>
<organism evidence="2 3">
    <name type="scientific">Stephania cephalantha</name>
    <dbReference type="NCBI Taxonomy" id="152367"/>
    <lineage>
        <taxon>Eukaryota</taxon>
        <taxon>Viridiplantae</taxon>
        <taxon>Streptophyta</taxon>
        <taxon>Embryophyta</taxon>
        <taxon>Tracheophyta</taxon>
        <taxon>Spermatophyta</taxon>
        <taxon>Magnoliopsida</taxon>
        <taxon>Ranunculales</taxon>
        <taxon>Menispermaceae</taxon>
        <taxon>Menispermoideae</taxon>
        <taxon>Cissampelideae</taxon>
        <taxon>Stephania</taxon>
    </lineage>
</organism>
<evidence type="ECO:0000256" key="1">
    <source>
        <dbReference type="SAM" id="MobiDB-lite"/>
    </source>
</evidence>
<accession>A0AAP0F882</accession>
<sequence>MAAAAKLAAARRGQRDGAAMARRRRRRAPTAMSARQRQRRDGVVGPIGGVNQRMSTTRLRSVTPCRERKRVFQLKGSCAPQSGLVSGLCGPVAGLGRYQAKGSGALTERIWGLSYAV</sequence>
<dbReference type="AlphaFoldDB" id="A0AAP0F882"/>
<gene>
    <name evidence="2" type="ORF">Scep_021277</name>
</gene>
<evidence type="ECO:0000313" key="3">
    <source>
        <dbReference type="Proteomes" id="UP001419268"/>
    </source>
</evidence>
<proteinExistence type="predicted"/>
<feature type="compositionally biased region" description="Low complexity" evidence="1">
    <location>
        <begin position="1"/>
        <end position="20"/>
    </location>
</feature>
<reference evidence="2 3" key="1">
    <citation type="submission" date="2024-01" db="EMBL/GenBank/DDBJ databases">
        <title>Genome assemblies of Stephania.</title>
        <authorList>
            <person name="Yang L."/>
        </authorList>
    </citation>
    <scope>NUCLEOTIDE SEQUENCE [LARGE SCALE GENOMIC DNA]</scope>
    <source>
        <strain evidence="2">JXDWG</strain>
        <tissue evidence="2">Leaf</tissue>
    </source>
</reference>
<dbReference type="Proteomes" id="UP001419268">
    <property type="component" value="Unassembled WGS sequence"/>
</dbReference>